<dbReference type="AlphaFoldDB" id="A0A1C2HVK2"/>
<feature type="domain" description="PIN" evidence="2">
    <location>
        <begin position="4"/>
        <end position="131"/>
    </location>
</feature>
<dbReference type="Gene3D" id="3.40.50.1010">
    <property type="entry name" value="5'-nuclease"/>
    <property type="match status" value="1"/>
</dbReference>
<sequence>MSFVLDASVAMIWLVPETNPAGVDYARAVLRRLKESQALVPPLWSLEVANVIAKLESKGIVTEVNSRYFIAILERLNIMTDQAMVTHALSDTLNLARRFKLSSYDAAYLELALRKGLPLATLDADLAKAAKIAGLSNMDIS</sequence>
<dbReference type="STRING" id="930.GCA_002079865_02316"/>
<accession>A0A1C2HVK2</accession>
<keyword evidence="6" id="KW-1185">Reference proteome</keyword>
<evidence type="ECO:0000259" key="2">
    <source>
        <dbReference type="Pfam" id="PF01850"/>
    </source>
</evidence>
<dbReference type="Proteomes" id="UP000094893">
    <property type="component" value="Unassembled WGS sequence"/>
</dbReference>
<proteinExistence type="predicted"/>
<evidence type="ECO:0000313" key="5">
    <source>
        <dbReference type="Proteomes" id="UP000094893"/>
    </source>
</evidence>
<dbReference type="Proteomes" id="UP000095008">
    <property type="component" value="Unassembled WGS sequence"/>
</dbReference>
<dbReference type="SUPFAM" id="SSF88723">
    <property type="entry name" value="PIN domain-like"/>
    <property type="match status" value="1"/>
</dbReference>
<evidence type="ECO:0000313" key="3">
    <source>
        <dbReference type="EMBL" id="OCX67717.1"/>
    </source>
</evidence>
<dbReference type="Pfam" id="PF01850">
    <property type="entry name" value="PIN"/>
    <property type="match status" value="1"/>
</dbReference>
<dbReference type="InterPro" id="IPR044153">
    <property type="entry name" value="PIN_Pae0151-like"/>
</dbReference>
<dbReference type="CDD" id="cd09873">
    <property type="entry name" value="PIN_Pae0151-like"/>
    <property type="match status" value="1"/>
</dbReference>
<dbReference type="EMBL" id="LWRY01000302">
    <property type="protein sequence ID" value="OCX67717.1"/>
    <property type="molecule type" value="Genomic_DNA"/>
</dbReference>
<dbReference type="EMBL" id="LWSA01000254">
    <property type="protein sequence ID" value="OCX69306.1"/>
    <property type="molecule type" value="Genomic_DNA"/>
</dbReference>
<dbReference type="eggNOG" id="COG4113">
    <property type="taxonomic scope" value="Bacteria"/>
</dbReference>
<dbReference type="OrthoDB" id="328160at2"/>
<evidence type="ECO:0000256" key="1">
    <source>
        <dbReference type="ARBA" id="ARBA00022842"/>
    </source>
</evidence>
<dbReference type="InterPro" id="IPR051619">
    <property type="entry name" value="TypeII_TA_RNase_PINc/VapC"/>
</dbReference>
<dbReference type="InterPro" id="IPR002716">
    <property type="entry name" value="PIN_dom"/>
</dbReference>
<keyword evidence="1" id="KW-0460">Magnesium</keyword>
<dbReference type="PANTHER" id="PTHR35901">
    <property type="entry name" value="RIBONUCLEASE VAPC3"/>
    <property type="match status" value="1"/>
</dbReference>
<gene>
    <name evidence="3" type="ORF">A6M23_20010</name>
    <name evidence="4" type="ORF">A6P07_16750</name>
</gene>
<protein>
    <submittedName>
        <fullName evidence="3">Twitching motility protein PilT</fullName>
    </submittedName>
</protein>
<dbReference type="InterPro" id="IPR029060">
    <property type="entry name" value="PIN-like_dom_sf"/>
</dbReference>
<comment type="caution">
    <text evidence="3">The sequence shown here is derived from an EMBL/GenBank/DDBJ whole genome shotgun (WGS) entry which is preliminary data.</text>
</comment>
<reference evidence="3 5" key="1">
    <citation type="journal article" date="2016" name="Int. J. Mol. Sci.">
        <title>Comparative genomics of the extreme acidophile Acidithiobacillus thiooxidans reveals intraspecific divergence and niche adaptation.</title>
        <authorList>
            <person name="Zhang X."/>
            <person name="Feng X."/>
            <person name="Tao J."/>
            <person name="Ma L."/>
            <person name="Xiao Y."/>
            <person name="Liang Y."/>
            <person name="Liu X."/>
            <person name="Yin H."/>
        </authorList>
    </citation>
    <scope>NUCLEOTIDE SEQUENCE [LARGE SCALE GENOMIC DNA]</scope>
    <source>
        <strain evidence="4 5">A02</strain>
        <strain evidence="3">DXS-W</strain>
    </source>
</reference>
<dbReference type="RefSeq" id="WP_024895572.1">
    <property type="nucleotide sequence ID" value="NZ_LWRY01000302.1"/>
</dbReference>
<dbReference type="PANTHER" id="PTHR35901:SF1">
    <property type="entry name" value="EXONUCLEASE VAPC9"/>
    <property type="match status" value="1"/>
</dbReference>
<evidence type="ECO:0000313" key="6">
    <source>
        <dbReference type="Proteomes" id="UP000095008"/>
    </source>
</evidence>
<organism evidence="3 6">
    <name type="scientific">Acidithiobacillus thiooxidans</name>
    <name type="common">Thiobacillus thiooxidans</name>
    <dbReference type="NCBI Taxonomy" id="930"/>
    <lineage>
        <taxon>Bacteria</taxon>
        <taxon>Pseudomonadati</taxon>
        <taxon>Pseudomonadota</taxon>
        <taxon>Acidithiobacillia</taxon>
        <taxon>Acidithiobacillales</taxon>
        <taxon>Acidithiobacillaceae</taxon>
        <taxon>Acidithiobacillus</taxon>
    </lineage>
</organism>
<evidence type="ECO:0000313" key="4">
    <source>
        <dbReference type="EMBL" id="OCX69306.1"/>
    </source>
</evidence>
<name>A0A1C2HVK2_ACITH</name>